<comment type="caution">
    <text evidence="3">The sequence shown here is derived from an EMBL/GenBank/DDBJ whole genome shotgun (WGS) entry which is preliminary data.</text>
</comment>
<dbReference type="Proteomes" id="UP000309133">
    <property type="component" value="Unassembled WGS sequence"/>
</dbReference>
<evidence type="ECO:0000259" key="2">
    <source>
        <dbReference type="Pfam" id="PF20434"/>
    </source>
</evidence>
<dbReference type="AlphaFoldDB" id="A0A4S4FMI0"/>
<name>A0A4S4FMI0_9MICO</name>
<dbReference type="GO" id="GO:0016787">
    <property type="term" value="F:hydrolase activity"/>
    <property type="evidence" value="ECO:0007669"/>
    <property type="project" value="UniProtKB-KW"/>
</dbReference>
<dbReference type="Pfam" id="PF20434">
    <property type="entry name" value="BD-FAE"/>
    <property type="match status" value="1"/>
</dbReference>
<feature type="domain" description="BD-FAE-like" evidence="2">
    <location>
        <begin position="39"/>
        <end position="243"/>
    </location>
</feature>
<dbReference type="PANTHER" id="PTHR48081">
    <property type="entry name" value="AB HYDROLASE SUPERFAMILY PROTEIN C4A8.06C"/>
    <property type="match status" value="1"/>
</dbReference>
<sequence length="284" mass="29784">MAEPARSAESKPVSAADSRSQVLRDIVFSENLGFRPLTLDLHSPSGSDVSLPTIVFVHGGGWRLGSRRMFVPGLDPAESFGRLTGAGFAVAAIDYRLSGESRFPAPVDDVVAAVDWIRREGGDRGLDASRVLLWGESSGAHLGALAAFRQPTWVRGVVDWYGPSDLTTLGAQLLPDSPGTFDDDPSTREAGLLGGAVGSLPELARAASPALQVPTDAPPFHIAHGTADALMPFAQSEELAAALRAAGVDVEFTAVPGASHFWKGAEDTPSLFDAALRFATRVTA</sequence>
<organism evidence="3 4">
    <name type="scientific">Naasia lichenicola</name>
    <dbReference type="NCBI Taxonomy" id="2565933"/>
    <lineage>
        <taxon>Bacteria</taxon>
        <taxon>Bacillati</taxon>
        <taxon>Actinomycetota</taxon>
        <taxon>Actinomycetes</taxon>
        <taxon>Micrococcales</taxon>
        <taxon>Microbacteriaceae</taxon>
        <taxon>Naasia</taxon>
    </lineage>
</organism>
<dbReference type="EMBL" id="SSSM01000003">
    <property type="protein sequence ID" value="THG31619.1"/>
    <property type="molecule type" value="Genomic_DNA"/>
</dbReference>
<dbReference type="PANTHER" id="PTHR48081:SF13">
    <property type="entry name" value="ALPHA_BETA HYDROLASE"/>
    <property type="match status" value="1"/>
</dbReference>
<dbReference type="InterPro" id="IPR050300">
    <property type="entry name" value="GDXG_lipolytic_enzyme"/>
</dbReference>
<protein>
    <submittedName>
        <fullName evidence="3">Alpha/beta hydrolase</fullName>
    </submittedName>
</protein>
<keyword evidence="1 3" id="KW-0378">Hydrolase</keyword>
<dbReference type="InterPro" id="IPR029058">
    <property type="entry name" value="AB_hydrolase_fold"/>
</dbReference>
<dbReference type="SUPFAM" id="SSF53474">
    <property type="entry name" value="alpha/beta-Hydrolases"/>
    <property type="match status" value="1"/>
</dbReference>
<evidence type="ECO:0000313" key="3">
    <source>
        <dbReference type="EMBL" id="THG31619.1"/>
    </source>
</evidence>
<reference evidence="3 4" key="1">
    <citation type="submission" date="2019-04" db="EMBL/GenBank/DDBJ databases">
        <authorList>
            <person name="Jiang L."/>
        </authorList>
    </citation>
    <scope>NUCLEOTIDE SEQUENCE [LARGE SCALE GENOMIC DNA]</scope>
    <source>
        <strain evidence="3 4">YIM 131853</strain>
    </source>
</reference>
<accession>A0A4S4FMI0</accession>
<dbReference type="Gene3D" id="3.40.50.1820">
    <property type="entry name" value="alpha/beta hydrolase"/>
    <property type="match status" value="1"/>
</dbReference>
<dbReference type="InterPro" id="IPR049492">
    <property type="entry name" value="BD-FAE-like_dom"/>
</dbReference>
<dbReference type="RefSeq" id="WP_136426739.1">
    <property type="nucleotide sequence ID" value="NZ_SSSM01000003.1"/>
</dbReference>
<proteinExistence type="predicted"/>
<dbReference type="OrthoDB" id="9803828at2"/>
<evidence type="ECO:0000256" key="1">
    <source>
        <dbReference type="ARBA" id="ARBA00022801"/>
    </source>
</evidence>
<gene>
    <name evidence="3" type="ORF">E6C64_05990</name>
</gene>
<evidence type="ECO:0000313" key="4">
    <source>
        <dbReference type="Proteomes" id="UP000309133"/>
    </source>
</evidence>
<keyword evidence="4" id="KW-1185">Reference proteome</keyword>